<gene>
    <name evidence="2" type="primary">ctvD</name>
    <name evidence="2" type="ORF">Forpe1208_v015542</name>
</gene>
<keyword evidence="1" id="KW-0472">Membrane</keyword>
<accession>A0A8J5NJI5</accession>
<feature type="transmembrane region" description="Helical" evidence="1">
    <location>
        <begin position="209"/>
        <end position="227"/>
    </location>
</feature>
<proteinExistence type="predicted"/>
<sequence length="390" mass="43441">MICKLMMRNSPSITIFLPILLGLGIIGTFIFSKNNGMFDQIATILADPHFNLTPDTASPVRRVFFHCAWLDDYFATVLMAFWQVLNGNNAAASLQAFHFFGQMAAHWAIVELEASRPRYRGLLLTHTTIAAFIYNAASAAVSMPLYKMLWLVTLPQIGKATSQSLNELSPSVADIYAVPYSLALGYIVPTILQALPSPKVVSSDMQQKLMAFWQFFPLWVFIIRCGLKKIFRSLPPSRRPTYYHLSNVYLVALLWAVTSHTVTLTLSFGALIFPQLFSSAVRRSLMPAHIFMLRLSPPGTVLEGEDGGLSEAVLRFWQWDEFASQTAVLVWAASIFWRDTQGVGKPFSRINLTVRAVGWTLVGGQTAAAVDLLWARDEAVFGDQKVTAVH</sequence>
<keyword evidence="1" id="KW-0812">Transmembrane</keyword>
<dbReference type="EMBL" id="JAELUQ010000012">
    <property type="protein sequence ID" value="KAG7405473.1"/>
    <property type="molecule type" value="Genomic_DNA"/>
</dbReference>
<evidence type="ECO:0000313" key="2">
    <source>
        <dbReference type="EMBL" id="KAG7405473.1"/>
    </source>
</evidence>
<feature type="transmembrane region" description="Helical" evidence="1">
    <location>
        <begin position="90"/>
        <end position="110"/>
    </location>
</feature>
<evidence type="ECO:0000313" key="3">
    <source>
        <dbReference type="Proteomes" id="UP000694050"/>
    </source>
</evidence>
<reference evidence="2" key="1">
    <citation type="submission" date="2021-04" db="EMBL/GenBank/DDBJ databases">
        <title>First draft genome resource for Brassicaceae pathogens Fusarium oxysporum f. sp. raphani and Fusarium oxysporum f. sp. rapae.</title>
        <authorList>
            <person name="Asai S."/>
        </authorList>
    </citation>
    <scope>NUCLEOTIDE SEQUENCE</scope>
    <source>
        <strain evidence="2">Tf1208</strain>
    </source>
</reference>
<name>A0A8J5NJI5_FUSOX</name>
<dbReference type="Proteomes" id="UP000694050">
    <property type="component" value="Unassembled WGS sequence"/>
</dbReference>
<organism evidence="2 3">
    <name type="scientific">Fusarium oxysporum f. sp. rapae</name>
    <dbReference type="NCBI Taxonomy" id="485398"/>
    <lineage>
        <taxon>Eukaryota</taxon>
        <taxon>Fungi</taxon>
        <taxon>Dikarya</taxon>
        <taxon>Ascomycota</taxon>
        <taxon>Pezizomycotina</taxon>
        <taxon>Sordariomycetes</taxon>
        <taxon>Hypocreomycetidae</taxon>
        <taxon>Hypocreales</taxon>
        <taxon>Nectriaceae</taxon>
        <taxon>Fusarium</taxon>
        <taxon>Fusarium oxysporum species complex</taxon>
    </lineage>
</organism>
<feature type="transmembrane region" description="Helical" evidence="1">
    <location>
        <begin position="248"/>
        <end position="273"/>
    </location>
</feature>
<feature type="transmembrane region" description="Helical" evidence="1">
    <location>
        <begin position="12"/>
        <end position="31"/>
    </location>
</feature>
<keyword evidence="1" id="KW-1133">Transmembrane helix</keyword>
<dbReference type="AlphaFoldDB" id="A0A8J5NJI5"/>
<feature type="transmembrane region" description="Helical" evidence="1">
    <location>
        <begin position="122"/>
        <end position="146"/>
    </location>
</feature>
<comment type="caution">
    <text evidence="2">The sequence shown here is derived from an EMBL/GenBank/DDBJ whole genome shotgun (WGS) entry which is preliminary data.</text>
</comment>
<evidence type="ECO:0000256" key="1">
    <source>
        <dbReference type="SAM" id="Phobius"/>
    </source>
</evidence>
<protein>
    <submittedName>
        <fullName evidence="2">Citreoviridin biosynthesis protein D</fullName>
    </submittedName>
</protein>